<keyword evidence="6" id="KW-0137">Centromere</keyword>
<keyword evidence="4" id="KW-0158">Chromosome</keyword>
<evidence type="ECO:0000256" key="6">
    <source>
        <dbReference type="ARBA" id="ARBA00023328"/>
    </source>
</evidence>
<evidence type="ECO:0000256" key="4">
    <source>
        <dbReference type="ARBA" id="ARBA00022454"/>
    </source>
</evidence>
<dbReference type="GO" id="GO:0005634">
    <property type="term" value="C:nucleus"/>
    <property type="evidence" value="ECO:0007669"/>
    <property type="project" value="UniProtKB-SubCell"/>
</dbReference>
<evidence type="ECO:0000313" key="7">
    <source>
        <dbReference type="EMBL" id="KAK2816929.1"/>
    </source>
</evidence>
<dbReference type="EMBL" id="JAUPFM010000021">
    <property type="protein sequence ID" value="KAK2816929.1"/>
    <property type="molecule type" value="Genomic_DNA"/>
</dbReference>
<dbReference type="PANTHER" id="PTHR34436">
    <property type="entry name" value="CENTROMERE PROTEIN M"/>
    <property type="match status" value="1"/>
</dbReference>
<evidence type="ECO:0000313" key="8">
    <source>
        <dbReference type="Proteomes" id="UP001187415"/>
    </source>
</evidence>
<dbReference type="GO" id="GO:0000775">
    <property type="term" value="C:chromosome, centromeric region"/>
    <property type="evidence" value="ECO:0007669"/>
    <property type="project" value="UniProtKB-SubCell"/>
</dbReference>
<dbReference type="InterPro" id="IPR027417">
    <property type="entry name" value="P-loop_NTPase"/>
</dbReference>
<dbReference type="AlphaFoldDB" id="A0AA88LHY5"/>
<evidence type="ECO:0000256" key="2">
    <source>
        <dbReference type="ARBA" id="ARBA00004584"/>
    </source>
</evidence>
<evidence type="ECO:0000256" key="5">
    <source>
        <dbReference type="ARBA" id="ARBA00023242"/>
    </source>
</evidence>
<reference evidence="7" key="1">
    <citation type="submission" date="2023-07" db="EMBL/GenBank/DDBJ databases">
        <title>Chromosome-level Genome Assembly of Striped Snakehead (Channa striata).</title>
        <authorList>
            <person name="Liu H."/>
        </authorList>
    </citation>
    <scope>NUCLEOTIDE SEQUENCE</scope>
    <source>
        <strain evidence="7">Gz</strain>
        <tissue evidence="7">Muscle</tissue>
    </source>
</reference>
<evidence type="ECO:0000256" key="3">
    <source>
        <dbReference type="ARBA" id="ARBA00016382"/>
    </source>
</evidence>
<sequence>MSLLKPFSKLPALNTANILLVESEEQFQQSLADALVNEAAVTVNVRLAKSLPLPMENEESRPRIDLVVFIINMTSEYSFKSAEASLKYLDPGYFLGKVCFLATNARNASVPTEFLDAVRKLAASLHCPLLFAEDQTPDGVANATERLLTILKVAAGLVPMTTALYVSSLTRCSVPPDIDQPSFD</sequence>
<keyword evidence="5" id="KW-0539">Nucleus</keyword>
<organism evidence="7 8">
    <name type="scientific">Channa striata</name>
    <name type="common">Snakehead murrel</name>
    <name type="synonym">Ophicephalus striatus</name>
    <dbReference type="NCBI Taxonomy" id="64152"/>
    <lineage>
        <taxon>Eukaryota</taxon>
        <taxon>Metazoa</taxon>
        <taxon>Chordata</taxon>
        <taxon>Craniata</taxon>
        <taxon>Vertebrata</taxon>
        <taxon>Euteleostomi</taxon>
        <taxon>Actinopterygii</taxon>
        <taxon>Neopterygii</taxon>
        <taxon>Teleostei</taxon>
        <taxon>Neoteleostei</taxon>
        <taxon>Acanthomorphata</taxon>
        <taxon>Anabantaria</taxon>
        <taxon>Anabantiformes</taxon>
        <taxon>Channoidei</taxon>
        <taxon>Channidae</taxon>
        <taxon>Channa</taxon>
    </lineage>
</organism>
<keyword evidence="8" id="KW-1185">Reference proteome</keyword>
<dbReference type="PANTHER" id="PTHR34436:SF1">
    <property type="entry name" value="CENTROMERE PROTEIN M"/>
    <property type="match status" value="1"/>
</dbReference>
<dbReference type="Pfam" id="PF11111">
    <property type="entry name" value="CENP-M"/>
    <property type="match status" value="1"/>
</dbReference>
<comment type="caution">
    <text evidence="7">The sequence shown here is derived from an EMBL/GenBank/DDBJ whole genome shotgun (WGS) entry which is preliminary data.</text>
</comment>
<accession>A0AA88LHY5</accession>
<name>A0AA88LHY5_CHASR</name>
<gene>
    <name evidence="7" type="ORF">Q5P01_025120</name>
</gene>
<evidence type="ECO:0000256" key="1">
    <source>
        <dbReference type="ARBA" id="ARBA00004123"/>
    </source>
</evidence>
<comment type="subcellular location">
    <subcellularLocation>
        <location evidence="2">Chromosome</location>
        <location evidence="2">Centromere</location>
    </subcellularLocation>
    <subcellularLocation>
        <location evidence="1">Nucleus</location>
    </subcellularLocation>
</comment>
<dbReference type="Proteomes" id="UP001187415">
    <property type="component" value="Unassembled WGS sequence"/>
</dbReference>
<dbReference type="Gene3D" id="3.40.50.300">
    <property type="entry name" value="P-loop containing nucleotide triphosphate hydrolases"/>
    <property type="match status" value="1"/>
</dbReference>
<proteinExistence type="predicted"/>
<protein>
    <recommendedName>
        <fullName evidence="3">Centromere protein M</fullName>
    </recommendedName>
</protein>
<dbReference type="InterPro" id="IPR020987">
    <property type="entry name" value="Centromere_Cenp-M"/>
</dbReference>